<feature type="region of interest" description="Disordered" evidence="1">
    <location>
        <begin position="883"/>
        <end position="902"/>
    </location>
</feature>
<name>A0AAV5QDW4_9ASCO</name>
<reference evidence="3 4" key="1">
    <citation type="journal article" date="2023" name="Elife">
        <title>Identification of key yeast species and microbe-microbe interactions impacting larval growth of Drosophila in the wild.</title>
        <authorList>
            <person name="Mure A."/>
            <person name="Sugiura Y."/>
            <person name="Maeda R."/>
            <person name="Honda K."/>
            <person name="Sakurai N."/>
            <person name="Takahashi Y."/>
            <person name="Watada M."/>
            <person name="Katoh T."/>
            <person name="Gotoh A."/>
            <person name="Gotoh Y."/>
            <person name="Taniguchi I."/>
            <person name="Nakamura K."/>
            <person name="Hayashi T."/>
            <person name="Katayama T."/>
            <person name="Uemura T."/>
            <person name="Hattori Y."/>
        </authorList>
    </citation>
    <scope>NUCLEOTIDE SEQUENCE [LARGE SCALE GENOMIC DNA]</scope>
    <source>
        <strain evidence="3 4">SC-9</strain>
    </source>
</reference>
<feature type="compositionally biased region" description="Polar residues" evidence="1">
    <location>
        <begin position="1055"/>
        <end position="1069"/>
    </location>
</feature>
<dbReference type="RefSeq" id="XP_064849846.1">
    <property type="nucleotide sequence ID" value="XM_064993774.1"/>
</dbReference>
<dbReference type="InterPro" id="IPR021895">
    <property type="entry name" value="Bud3_N"/>
</dbReference>
<feature type="compositionally biased region" description="Basic and acidic residues" evidence="1">
    <location>
        <begin position="997"/>
        <end position="1008"/>
    </location>
</feature>
<evidence type="ECO:0000313" key="4">
    <source>
        <dbReference type="Proteomes" id="UP001360560"/>
    </source>
</evidence>
<dbReference type="GeneID" id="90070825"/>
<feature type="compositionally biased region" description="Polar residues" evidence="1">
    <location>
        <begin position="1022"/>
        <end position="1033"/>
    </location>
</feature>
<evidence type="ECO:0000313" key="3">
    <source>
        <dbReference type="EMBL" id="GMM32846.1"/>
    </source>
</evidence>
<feature type="compositionally biased region" description="Basic residues" evidence="1">
    <location>
        <begin position="1184"/>
        <end position="1201"/>
    </location>
</feature>
<dbReference type="SUPFAM" id="SSF48065">
    <property type="entry name" value="DBL homology domain (DH-domain)"/>
    <property type="match status" value="1"/>
</dbReference>
<organism evidence="3 4">
    <name type="scientific">Saccharomycopsis crataegensis</name>
    <dbReference type="NCBI Taxonomy" id="43959"/>
    <lineage>
        <taxon>Eukaryota</taxon>
        <taxon>Fungi</taxon>
        <taxon>Dikarya</taxon>
        <taxon>Ascomycota</taxon>
        <taxon>Saccharomycotina</taxon>
        <taxon>Saccharomycetes</taxon>
        <taxon>Saccharomycopsidaceae</taxon>
        <taxon>Saccharomycopsis</taxon>
    </lineage>
</organism>
<dbReference type="InterPro" id="IPR000219">
    <property type="entry name" value="DH_dom"/>
</dbReference>
<feature type="region of interest" description="Disordered" evidence="1">
    <location>
        <begin position="1635"/>
        <end position="1866"/>
    </location>
</feature>
<dbReference type="Pfam" id="PF12015">
    <property type="entry name" value="Bud3_N"/>
    <property type="match status" value="1"/>
</dbReference>
<keyword evidence="4" id="KW-1185">Reference proteome</keyword>
<feature type="compositionally biased region" description="Basic and acidic residues" evidence="1">
    <location>
        <begin position="1934"/>
        <end position="1943"/>
    </location>
</feature>
<feature type="compositionally biased region" description="Acidic residues" evidence="1">
    <location>
        <begin position="1734"/>
        <end position="1746"/>
    </location>
</feature>
<dbReference type="EMBL" id="BTFZ01000001">
    <property type="protein sequence ID" value="GMM32846.1"/>
    <property type="molecule type" value="Genomic_DNA"/>
</dbReference>
<accession>A0AAV5QDW4</accession>
<comment type="caution">
    <text evidence="3">The sequence shown here is derived from an EMBL/GenBank/DDBJ whole genome shotgun (WGS) entry which is preliminary data.</text>
</comment>
<feature type="compositionally biased region" description="Acidic residues" evidence="1">
    <location>
        <begin position="1657"/>
        <end position="1694"/>
    </location>
</feature>
<feature type="compositionally biased region" description="Low complexity" evidence="1">
    <location>
        <begin position="1173"/>
        <end position="1183"/>
    </location>
</feature>
<feature type="region of interest" description="Disordered" evidence="1">
    <location>
        <begin position="1"/>
        <end position="24"/>
    </location>
</feature>
<dbReference type="InterPro" id="IPR035899">
    <property type="entry name" value="DBL_dom_sf"/>
</dbReference>
<feature type="compositionally biased region" description="Polar residues" evidence="1">
    <location>
        <begin position="982"/>
        <end position="994"/>
    </location>
</feature>
<gene>
    <name evidence="3" type="ORF">DASC09_001710</name>
</gene>
<feature type="compositionally biased region" description="Acidic residues" evidence="1">
    <location>
        <begin position="1790"/>
        <end position="1806"/>
    </location>
</feature>
<dbReference type="InterPro" id="IPR057454">
    <property type="entry name" value="Bud3_C"/>
</dbReference>
<feature type="region of interest" description="Disordered" evidence="1">
    <location>
        <begin position="1890"/>
        <end position="1943"/>
    </location>
</feature>
<feature type="compositionally biased region" description="Acidic residues" evidence="1">
    <location>
        <begin position="1636"/>
        <end position="1646"/>
    </location>
</feature>
<feature type="region of interest" description="Disordered" evidence="1">
    <location>
        <begin position="982"/>
        <end position="1103"/>
    </location>
</feature>
<feature type="compositionally biased region" description="Acidic residues" evidence="1">
    <location>
        <begin position="1704"/>
        <end position="1720"/>
    </location>
</feature>
<feature type="compositionally biased region" description="Polar residues" evidence="1">
    <location>
        <begin position="1163"/>
        <end position="1172"/>
    </location>
</feature>
<dbReference type="GO" id="GO:0005085">
    <property type="term" value="F:guanyl-nucleotide exchange factor activity"/>
    <property type="evidence" value="ECO:0007669"/>
    <property type="project" value="InterPro"/>
</dbReference>
<sequence length="1943" mass="218194">MPSVSLSTTKLYPSNGANPTKTPSCQDIRSLSLIRTSDDSSKHMKSLYDWEKIIPNAAYFVGSDKYLFGNLIAMVYEDPITEKISTVLIARHGENQYNSLTIDARSRYFPACENLLPEYRKSNVRRSLAITALRAYANLDVPLRNVLLENSVSALEGEEINAFDWDETTAGDLATSMHLIVNKIPSQIGEKILNLGYLQQKFSNALMLDIVYIDNENEVDKNNKLVFLLGEQLDSLFDPLTEYSPESTEKIYKVPSDPNTLQESNDNELTESIVQELVKVQTNFTKNLVQFLQNFVVPLRIKVLNNEIPNMTISKLNLIFPPTIDEITRINCIFLDSLKNASPYGSFEVLKACGTTIPYFYKAYMRHEAATKNFTQQLSYFFENYSAYLKPSAGGDKPFIDIEYFTKRKIDSLIHGSLNLIKLKLILNRLMENSQWSASLRLRTEKYYKSAINTIDAFGRDKLKPYNNRVFTPTGKLLTELASDWPTELQYGWLTRRVVAIFGGKNLLCNSFYDEDIIIIFSDHILFLAIDDKDFYRKQRDLTKSDNSDFPSPGFYQHSNDSNFKVHEPSIPDVLMHSLINQIPLANIPRLRVSGWADIGDVYPSTYNEGKMIQFFVLGSGIRKPSTTSSTNVESIKKYQINDVNKLNNGLKLIDLVNKAKILNKSSPFHLFKTKNLGLSIYSTAHEKSVYLDEKSKSPFALFLNMKVNKSLLFENDLFAGLSAHFVKNNTNSGGNDDSYSEYDASELTTIEGDDLVEVFGITRDGSKIHEILPSSEFSTFLAEQLSNLYSNFLSYKNDRIIDYLISANDKLTDFLIQYVDNEDQSQDDVLFETNEESEIEEEDAIGDQGSVRFHQANKDTVEKRKSVIKLLTSPSKTKLLRSKTDLKDSVSKHSKTQSTSSFKPMVTNISLSSKPVSATTSKVTVVGATTTTTTNVSVSHPTEDNVIFREHSHEEDSALFEDNVPLKKNDRLGSKSKETLSSAFTSTNDNFNPKSDPAKTPKRRNDSLIKPAVKTPKEKIVTTTSASQTRSSNAKKKTSFFDKIFRRKQKTPTHIKSPTVNSVHQKNSPVIADITPVSGDNNNNDEDNGNDVKTSTAEPNSGARLSKLGKIFKSSLSISGDLNLAANKVAVPSNNKSSSKVNLKKSPSKESIVTFNTTMDHIINTPYTTPSKQKQQQQQQQQQHHHHNNRKSVYSNKRKSMGTPTAEDRSKKFFVTDNSLDDGESIINAVSTPINSKTNQLKANDFKIRSSTSVNVHDFEEEIDNNSSTIRPVLVDEDASLPAFNRRSASINGSPIPNHNNRKRFSAGSSIANRKRNSKVLSDILRVEDQSKNSRASSMKSSVVKFGATNVVTSARSSFSETGKENYDHLEEIARTKLAKENQEHLMTIKNRLKSVNSNTVDTTNILEGLTTETIGLNNESTYLDKDDPRKSGSFRGSARDSLFVDDYSDYDDDDLKKNWVIARENSSLANIQKVGSLMSNNTNYSDVARNIKSSTSKNWTSLTRETSSTMNVSKYSFKKTESGFSIYNDLMDDSMAPNWIIARDNSTLLNIPKEVSMKNQPVRSMSRSKNIYLTPYQNKIKSSLNSFKSGENLDDDQKIYAMLLSKETFDSMNNISGENNKGVGKNDAKVEATGYDDEDEDENDGYYLTKGGQLSDDEGRFDDDGDDIDLDDEEEEEEDEDNDDDFDGEELELDGKHGQRTDDDEFVAPDNIADDEFEEIKFDKISNSVMVNEDEENDEDEENGPEGQVYQSSLLRGTFGFINHPNDDDFDDNGHSDVIDENLISGFDYDDFDDDDDDDDDERSFDEPKQHGLMSTLPTISSFGGHGENGPMVARGYDSDEDENGLPHSISNLSGGLPRSMSLGGRRSQSFLGILGLENREHLKDIKENGISEDFHNESQEKLKTPLEDSGNRLSVAGSIYSSLSNRSNKRSYSDVHEESH</sequence>
<dbReference type="Pfam" id="PF25351">
    <property type="entry name" value="PH_BUD3_C"/>
    <property type="match status" value="1"/>
</dbReference>
<feature type="region of interest" description="Disordered" evidence="1">
    <location>
        <begin position="1163"/>
        <end position="1211"/>
    </location>
</feature>
<dbReference type="SMART" id="SM00325">
    <property type="entry name" value="RhoGEF"/>
    <property type="match status" value="1"/>
</dbReference>
<protein>
    <submittedName>
        <fullName evidence="3">Bud3 protein</fullName>
    </submittedName>
</protein>
<feature type="compositionally biased region" description="Basic and acidic residues" evidence="1">
    <location>
        <begin position="1890"/>
        <end position="1913"/>
    </location>
</feature>
<proteinExistence type="predicted"/>
<dbReference type="Proteomes" id="UP001360560">
    <property type="component" value="Unassembled WGS sequence"/>
</dbReference>
<evidence type="ECO:0000259" key="2">
    <source>
        <dbReference type="SMART" id="SM00325"/>
    </source>
</evidence>
<feature type="domain" description="DH" evidence="2">
    <location>
        <begin position="273"/>
        <end position="460"/>
    </location>
</feature>
<evidence type="ECO:0000256" key="1">
    <source>
        <dbReference type="SAM" id="MobiDB-lite"/>
    </source>
</evidence>
<feature type="compositionally biased region" description="Basic and acidic residues" evidence="1">
    <location>
        <begin position="883"/>
        <end position="892"/>
    </location>
</feature>